<reference evidence="2 3" key="1">
    <citation type="submission" date="2024-10" db="EMBL/GenBank/DDBJ databases">
        <title>The Natural Products Discovery Center: Release of the First 8490 Sequenced Strains for Exploring Actinobacteria Biosynthetic Diversity.</title>
        <authorList>
            <person name="Kalkreuter E."/>
            <person name="Kautsar S.A."/>
            <person name="Yang D."/>
            <person name="Bader C.D."/>
            <person name="Teijaro C.N."/>
            <person name="Fluegel L."/>
            <person name="Davis C.M."/>
            <person name="Simpson J.R."/>
            <person name="Lauterbach L."/>
            <person name="Steele A.D."/>
            <person name="Gui C."/>
            <person name="Meng S."/>
            <person name="Li G."/>
            <person name="Viehrig K."/>
            <person name="Ye F."/>
            <person name="Su P."/>
            <person name="Kiefer A.F."/>
            <person name="Nichols A."/>
            <person name="Cepeda A.J."/>
            <person name="Yan W."/>
            <person name="Fan B."/>
            <person name="Jiang Y."/>
            <person name="Adhikari A."/>
            <person name="Zheng C.-J."/>
            <person name="Schuster L."/>
            <person name="Cowan T.M."/>
            <person name="Smanski M.J."/>
            <person name="Chevrette M.G."/>
            <person name="De Carvalho L.P.S."/>
            <person name="Shen B."/>
        </authorList>
    </citation>
    <scope>NUCLEOTIDE SEQUENCE [LARGE SCALE GENOMIC DNA]</scope>
    <source>
        <strain evidence="2 3">NPDC051599</strain>
    </source>
</reference>
<evidence type="ECO:0000256" key="1">
    <source>
        <dbReference type="SAM" id="MobiDB-lite"/>
    </source>
</evidence>
<gene>
    <name evidence="2" type="ORF">ACIA8P_17795</name>
</gene>
<dbReference type="EMBL" id="JBITDC010000006">
    <property type="protein sequence ID" value="MFI5676505.1"/>
    <property type="molecule type" value="Genomic_DNA"/>
</dbReference>
<comment type="caution">
    <text evidence="2">The sequence shown here is derived from an EMBL/GenBank/DDBJ whole genome shotgun (WGS) entry which is preliminary data.</text>
</comment>
<accession>A0ABW7Y2B2</accession>
<feature type="region of interest" description="Disordered" evidence="1">
    <location>
        <begin position="1"/>
        <end position="36"/>
    </location>
</feature>
<dbReference type="Proteomes" id="UP001612415">
    <property type="component" value="Unassembled WGS sequence"/>
</dbReference>
<feature type="compositionally biased region" description="Low complexity" evidence="1">
    <location>
        <begin position="9"/>
        <end position="33"/>
    </location>
</feature>
<sequence length="80" mass="8592">MKQLAPSKPDTITDTTTDTTTAVPTEAPTKAPPESNLTPLLMAWDLAHPAAADPDWRHLLDELAHPDTTRAFHRLAGAPA</sequence>
<proteinExistence type="predicted"/>
<keyword evidence="3" id="KW-1185">Reference proteome</keyword>
<evidence type="ECO:0000313" key="3">
    <source>
        <dbReference type="Proteomes" id="UP001612415"/>
    </source>
</evidence>
<name>A0ABW7Y2B2_STRCE</name>
<dbReference type="RefSeq" id="WP_398657247.1">
    <property type="nucleotide sequence ID" value="NZ_JBITDC010000006.1"/>
</dbReference>
<organism evidence="2 3">
    <name type="scientific">Streptomyces cellulosae</name>
    <dbReference type="NCBI Taxonomy" id="1968"/>
    <lineage>
        <taxon>Bacteria</taxon>
        <taxon>Bacillati</taxon>
        <taxon>Actinomycetota</taxon>
        <taxon>Actinomycetes</taxon>
        <taxon>Kitasatosporales</taxon>
        <taxon>Streptomycetaceae</taxon>
        <taxon>Streptomyces</taxon>
    </lineage>
</organism>
<evidence type="ECO:0000313" key="2">
    <source>
        <dbReference type="EMBL" id="MFI5676505.1"/>
    </source>
</evidence>
<protein>
    <submittedName>
        <fullName evidence="2">Uncharacterized protein</fullName>
    </submittedName>
</protein>